<evidence type="ECO:0000256" key="3">
    <source>
        <dbReference type="ARBA" id="ARBA00022898"/>
    </source>
</evidence>
<dbReference type="InterPro" id="IPR000277">
    <property type="entry name" value="Cys/Met-Metab_PyrdxlP-dep_enz"/>
</dbReference>
<dbReference type="PIRSF" id="PIRSF001434">
    <property type="entry name" value="CGS"/>
    <property type="match status" value="1"/>
</dbReference>
<evidence type="ECO:0000256" key="5">
    <source>
        <dbReference type="ARBA" id="ARBA00047199"/>
    </source>
</evidence>
<evidence type="ECO:0000256" key="4">
    <source>
        <dbReference type="ARBA" id="ARBA00047175"/>
    </source>
</evidence>
<dbReference type="PANTHER" id="PTHR11808">
    <property type="entry name" value="TRANS-SULFURATION ENZYME FAMILY MEMBER"/>
    <property type="match status" value="1"/>
</dbReference>
<dbReference type="SUPFAM" id="SSF53383">
    <property type="entry name" value="PLP-dependent transferases"/>
    <property type="match status" value="1"/>
</dbReference>
<dbReference type="EC" id="4.4.1.2" evidence="4"/>
<dbReference type="GO" id="GO:0005737">
    <property type="term" value="C:cytoplasm"/>
    <property type="evidence" value="ECO:0007669"/>
    <property type="project" value="TreeGrafter"/>
</dbReference>
<organism evidence="10 11">
    <name type="scientific">Candidatus Nitrosymbiomonas proteolyticus</name>
    <dbReference type="NCBI Taxonomy" id="2608984"/>
    <lineage>
        <taxon>Bacteria</taxon>
        <taxon>Bacillati</taxon>
        <taxon>Armatimonadota</taxon>
        <taxon>Armatimonadota incertae sedis</taxon>
        <taxon>Candidatus Nitrosymbiomonas</taxon>
    </lineage>
</organism>
<comment type="catalytic activity">
    <reaction evidence="7">
        <text>L-methionine + H2O = methanethiol + 2-oxobutanoate + NH4(+)</text>
        <dbReference type="Rhea" id="RHEA:23800"/>
        <dbReference type="ChEBI" id="CHEBI:15377"/>
        <dbReference type="ChEBI" id="CHEBI:16007"/>
        <dbReference type="ChEBI" id="CHEBI:16763"/>
        <dbReference type="ChEBI" id="CHEBI:28938"/>
        <dbReference type="ChEBI" id="CHEBI:57844"/>
        <dbReference type="EC" id="4.4.1.11"/>
    </reaction>
    <physiologicalReaction direction="left-to-right" evidence="7">
        <dbReference type="Rhea" id="RHEA:23801"/>
    </physiologicalReaction>
</comment>
<keyword evidence="10" id="KW-0456">Lyase</keyword>
<evidence type="ECO:0000256" key="2">
    <source>
        <dbReference type="ARBA" id="ARBA00009077"/>
    </source>
</evidence>
<protein>
    <recommendedName>
        <fullName evidence="4">homocysteine desulfhydrase</fullName>
        <ecNumber evidence="4">4.4.1.2</ecNumber>
    </recommendedName>
    <alternativeName>
        <fullName evidence="5">Homocysteine desulfhydrase</fullName>
    </alternativeName>
</protein>
<evidence type="ECO:0000256" key="1">
    <source>
        <dbReference type="ARBA" id="ARBA00001933"/>
    </source>
</evidence>
<dbReference type="Gene3D" id="3.40.640.10">
    <property type="entry name" value="Type I PLP-dependent aspartate aminotransferase-like (Major domain)"/>
    <property type="match status" value="1"/>
</dbReference>
<dbReference type="PROSITE" id="PS00868">
    <property type="entry name" value="CYS_MET_METAB_PP"/>
    <property type="match status" value="1"/>
</dbReference>
<comment type="cofactor">
    <cofactor evidence="1 9">
        <name>pyridoxal 5'-phosphate</name>
        <dbReference type="ChEBI" id="CHEBI:597326"/>
    </cofactor>
</comment>
<sequence>MDSPESLGIDTVLQHYAEEGQPFGAVVPPIYQSSLFSFEDIDDFAAALSESPPGPPFFYSRIGNPTVDIVERKIAKLEGAEACKLIGTGMGAITMAIFSVVKSGSHCVVVDTCYKPVRQLFETMLARLGVTATFVDGRCPETVFEAVRPETDLIYLESPSSILFRLQSIEAITAFARQRGIVTVIDNTYSTPLYQSPLAMGVDILVHSATKYLAGHSDVTAGAICTSAERVAGMLKEEVNFLGSAIGPFPAWLVLRGLRTLSLRLPRHESTANSVVGWLQDHPRVKGVNHTSLADFEQRELFLKQMKGSAGLFSFELKDGSEAAVRSFVRALRLFKLGVSWGGFESLVVPVLMHPLDWPEPRWVIRLYCGLESPDDLIRDLARGLEAVSNASA</sequence>
<dbReference type="GO" id="GO:0030170">
    <property type="term" value="F:pyridoxal phosphate binding"/>
    <property type="evidence" value="ECO:0007669"/>
    <property type="project" value="InterPro"/>
</dbReference>
<dbReference type="InterPro" id="IPR015424">
    <property type="entry name" value="PyrdxlP-dep_Trfase"/>
</dbReference>
<evidence type="ECO:0000256" key="9">
    <source>
        <dbReference type="RuleBase" id="RU362118"/>
    </source>
</evidence>
<evidence type="ECO:0000313" key="10">
    <source>
        <dbReference type="EMBL" id="BBO24891.1"/>
    </source>
</evidence>
<dbReference type="InterPro" id="IPR054542">
    <property type="entry name" value="Cys_met_metab_PP"/>
</dbReference>
<comment type="catalytic activity">
    <reaction evidence="6">
        <text>L-homocysteine + H2O = 2-oxobutanoate + hydrogen sulfide + NH4(+) + H(+)</text>
        <dbReference type="Rhea" id="RHEA:14501"/>
        <dbReference type="ChEBI" id="CHEBI:15377"/>
        <dbReference type="ChEBI" id="CHEBI:15378"/>
        <dbReference type="ChEBI" id="CHEBI:16763"/>
        <dbReference type="ChEBI" id="CHEBI:28938"/>
        <dbReference type="ChEBI" id="CHEBI:29919"/>
        <dbReference type="ChEBI" id="CHEBI:58199"/>
        <dbReference type="EC" id="4.4.1.2"/>
    </reaction>
    <physiologicalReaction direction="left-to-right" evidence="6">
        <dbReference type="Rhea" id="RHEA:14502"/>
    </physiologicalReaction>
</comment>
<accession>A0A809SBD7</accession>
<evidence type="ECO:0000256" key="7">
    <source>
        <dbReference type="ARBA" id="ARBA00052699"/>
    </source>
</evidence>
<comment type="similarity">
    <text evidence="2 9">Belongs to the trans-sulfuration enzymes family.</text>
</comment>
<dbReference type="AlphaFoldDB" id="A0A809SBD7"/>
<proteinExistence type="inferred from homology"/>
<dbReference type="FunFam" id="3.40.640.10:FF:000046">
    <property type="entry name" value="Cystathionine gamma-lyase"/>
    <property type="match status" value="1"/>
</dbReference>
<feature type="modified residue" description="N6-(pyridoxal phosphate)lysine" evidence="8">
    <location>
        <position position="211"/>
    </location>
</feature>
<keyword evidence="3 8" id="KW-0663">Pyridoxal phosphate</keyword>
<reference evidence="10" key="1">
    <citation type="journal article" name="DNA Res.">
        <title>The physiological potential of anammox bacteria as revealed by their core genome structure.</title>
        <authorList>
            <person name="Okubo T."/>
            <person name="Toyoda A."/>
            <person name="Fukuhara K."/>
            <person name="Uchiyama I."/>
            <person name="Harigaya Y."/>
            <person name="Kuroiwa M."/>
            <person name="Suzuki T."/>
            <person name="Murakami Y."/>
            <person name="Suwa Y."/>
            <person name="Takami H."/>
        </authorList>
    </citation>
    <scope>NUCLEOTIDE SEQUENCE</scope>
    <source>
        <strain evidence="10">317325-2</strain>
    </source>
</reference>
<dbReference type="EMBL" id="AP021858">
    <property type="protein sequence ID" value="BBO24891.1"/>
    <property type="molecule type" value="Genomic_DNA"/>
</dbReference>
<gene>
    <name evidence="10" type="ORF">NPRO_24860</name>
</gene>
<evidence type="ECO:0000256" key="6">
    <source>
        <dbReference type="ARBA" id="ARBA00048780"/>
    </source>
</evidence>
<dbReference type="KEGG" id="npy:NPRO_24860"/>
<dbReference type="GO" id="GO:0047982">
    <property type="term" value="F:homocysteine desulfhydrase activity"/>
    <property type="evidence" value="ECO:0007669"/>
    <property type="project" value="UniProtKB-EC"/>
</dbReference>
<dbReference type="CDD" id="cd00614">
    <property type="entry name" value="CGS_like"/>
    <property type="match status" value="1"/>
</dbReference>
<dbReference type="Proteomes" id="UP000662873">
    <property type="component" value="Chromosome"/>
</dbReference>
<evidence type="ECO:0000313" key="11">
    <source>
        <dbReference type="Proteomes" id="UP000662873"/>
    </source>
</evidence>
<evidence type="ECO:0000256" key="8">
    <source>
        <dbReference type="PIRSR" id="PIRSR001434-2"/>
    </source>
</evidence>
<dbReference type="GO" id="GO:0018826">
    <property type="term" value="F:methionine gamma-lyase activity"/>
    <property type="evidence" value="ECO:0007669"/>
    <property type="project" value="UniProtKB-EC"/>
</dbReference>
<dbReference type="PANTHER" id="PTHR11808:SF80">
    <property type="entry name" value="CYSTATHIONINE GAMMA-LYASE"/>
    <property type="match status" value="1"/>
</dbReference>
<dbReference type="Pfam" id="PF01053">
    <property type="entry name" value="Cys_Met_Meta_PP"/>
    <property type="match status" value="1"/>
</dbReference>
<name>A0A809SBD7_9BACT</name>
<dbReference type="GO" id="GO:0019346">
    <property type="term" value="P:transsulfuration"/>
    <property type="evidence" value="ECO:0007669"/>
    <property type="project" value="InterPro"/>
</dbReference>
<dbReference type="Gene3D" id="3.90.1150.10">
    <property type="entry name" value="Aspartate Aminotransferase, domain 1"/>
    <property type="match status" value="1"/>
</dbReference>
<dbReference type="InterPro" id="IPR015421">
    <property type="entry name" value="PyrdxlP-dep_Trfase_major"/>
</dbReference>
<dbReference type="InterPro" id="IPR015422">
    <property type="entry name" value="PyrdxlP-dep_Trfase_small"/>
</dbReference>